<accession>A0AAD7T129</accession>
<feature type="region of interest" description="Disordered" evidence="1">
    <location>
        <begin position="1"/>
        <end position="27"/>
    </location>
</feature>
<dbReference type="AlphaFoldDB" id="A0AAD7T129"/>
<organism evidence="2 3">
    <name type="scientific">Aldrovandia affinis</name>
    <dbReference type="NCBI Taxonomy" id="143900"/>
    <lineage>
        <taxon>Eukaryota</taxon>
        <taxon>Metazoa</taxon>
        <taxon>Chordata</taxon>
        <taxon>Craniata</taxon>
        <taxon>Vertebrata</taxon>
        <taxon>Euteleostomi</taxon>
        <taxon>Actinopterygii</taxon>
        <taxon>Neopterygii</taxon>
        <taxon>Teleostei</taxon>
        <taxon>Notacanthiformes</taxon>
        <taxon>Halosauridae</taxon>
        <taxon>Aldrovandia</taxon>
    </lineage>
</organism>
<reference evidence="2" key="1">
    <citation type="journal article" date="2023" name="Science">
        <title>Genome structures resolve the early diversification of teleost fishes.</title>
        <authorList>
            <person name="Parey E."/>
            <person name="Louis A."/>
            <person name="Montfort J."/>
            <person name="Bouchez O."/>
            <person name="Roques C."/>
            <person name="Iampietro C."/>
            <person name="Lluch J."/>
            <person name="Castinel A."/>
            <person name="Donnadieu C."/>
            <person name="Desvignes T."/>
            <person name="Floi Bucao C."/>
            <person name="Jouanno E."/>
            <person name="Wen M."/>
            <person name="Mejri S."/>
            <person name="Dirks R."/>
            <person name="Jansen H."/>
            <person name="Henkel C."/>
            <person name="Chen W.J."/>
            <person name="Zahm M."/>
            <person name="Cabau C."/>
            <person name="Klopp C."/>
            <person name="Thompson A.W."/>
            <person name="Robinson-Rechavi M."/>
            <person name="Braasch I."/>
            <person name="Lecointre G."/>
            <person name="Bobe J."/>
            <person name="Postlethwait J.H."/>
            <person name="Berthelot C."/>
            <person name="Roest Crollius H."/>
            <person name="Guiguen Y."/>
        </authorList>
    </citation>
    <scope>NUCLEOTIDE SEQUENCE</scope>
    <source>
        <strain evidence="2">NC1722</strain>
    </source>
</reference>
<evidence type="ECO:0000256" key="1">
    <source>
        <dbReference type="SAM" id="MobiDB-lite"/>
    </source>
</evidence>
<proteinExistence type="predicted"/>
<protein>
    <submittedName>
        <fullName evidence="2">Uncharacterized protein</fullName>
    </submittedName>
</protein>
<comment type="caution">
    <text evidence="2">The sequence shown here is derived from an EMBL/GenBank/DDBJ whole genome shotgun (WGS) entry which is preliminary data.</text>
</comment>
<gene>
    <name evidence="2" type="ORF">AAFF_G00155300</name>
</gene>
<feature type="compositionally biased region" description="Basic and acidic residues" evidence="1">
    <location>
        <begin position="11"/>
        <end position="20"/>
    </location>
</feature>
<evidence type="ECO:0000313" key="3">
    <source>
        <dbReference type="Proteomes" id="UP001221898"/>
    </source>
</evidence>
<keyword evidence="3" id="KW-1185">Reference proteome</keyword>
<dbReference type="Proteomes" id="UP001221898">
    <property type="component" value="Unassembled WGS sequence"/>
</dbReference>
<dbReference type="EMBL" id="JAINUG010000021">
    <property type="protein sequence ID" value="KAJ8411892.1"/>
    <property type="molecule type" value="Genomic_DNA"/>
</dbReference>
<evidence type="ECO:0000313" key="2">
    <source>
        <dbReference type="EMBL" id="KAJ8411892.1"/>
    </source>
</evidence>
<sequence length="83" mass="9020">MSKLLLFEDPSGDKSARRNVGDVGPNPRSSLALNQKLLICVSCEEEAWQGPPMNRIKVPLNLGDLLRGDPEDCGTGIRVMDQG</sequence>
<name>A0AAD7T129_9TELE</name>